<dbReference type="EMBL" id="BMSA01000020">
    <property type="protein sequence ID" value="GGT73195.1"/>
    <property type="molecule type" value="Genomic_DNA"/>
</dbReference>
<proteinExistence type="predicted"/>
<dbReference type="AlphaFoldDB" id="A0A918HKF3"/>
<accession>A0A918HKF3</accession>
<protein>
    <submittedName>
        <fullName evidence="2">Uncharacterized protein</fullName>
    </submittedName>
</protein>
<evidence type="ECO:0000313" key="2">
    <source>
        <dbReference type="EMBL" id="GGT73195.1"/>
    </source>
</evidence>
<evidence type="ECO:0000256" key="1">
    <source>
        <dbReference type="SAM" id="MobiDB-lite"/>
    </source>
</evidence>
<feature type="region of interest" description="Disordered" evidence="1">
    <location>
        <begin position="24"/>
        <end position="68"/>
    </location>
</feature>
<organism evidence="2 3">
    <name type="scientific">Streptomyces phaeofaciens</name>
    <dbReference type="NCBI Taxonomy" id="68254"/>
    <lineage>
        <taxon>Bacteria</taxon>
        <taxon>Bacillati</taxon>
        <taxon>Actinomycetota</taxon>
        <taxon>Actinomycetes</taxon>
        <taxon>Kitasatosporales</taxon>
        <taxon>Streptomycetaceae</taxon>
        <taxon>Streptomyces</taxon>
    </lineage>
</organism>
<comment type="caution">
    <text evidence="2">The sequence shown here is derived from an EMBL/GenBank/DDBJ whole genome shotgun (WGS) entry which is preliminary data.</text>
</comment>
<sequence length="68" mass="7138">MRTQIPRAGAGRVVGEAVQPGLAAAGRDHGGAQFQQCAGDPLPYAPARADDENGASQEEGFVERFLDR</sequence>
<evidence type="ECO:0000313" key="3">
    <source>
        <dbReference type="Proteomes" id="UP000646776"/>
    </source>
</evidence>
<dbReference type="Proteomes" id="UP000646776">
    <property type="component" value="Unassembled WGS sequence"/>
</dbReference>
<reference evidence="2" key="1">
    <citation type="journal article" date="2014" name="Int. J. Syst. Evol. Microbiol.">
        <title>Complete genome sequence of Corynebacterium casei LMG S-19264T (=DSM 44701T), isolated from a smear-ripened cheese.</title>
        <authorList>
            <consortium name="US DOE Joint Genome Institute (JGI-PGF)"/>
            <person name="Walter F."/>
            <person name="Albersmeier A."/>
            <person name="Kalinowski J."/>
            <person name="Ruckert C."/>
        </authorList>
    </citation>
    <scope>NUCLEOTIDE SEQUENCE</scope>
    <source>
        <strain evidence="2">JCM 4125</strain>
    </source>
</reference>
<keyword evidence="3" id="KW-1185">Reference proteome</keyword>
<gene>
    <name evidence="2" type="ORF">GCM10010226_58950</name>
</gene>
<reference evidence="2" key="2">
    <citation type="submission" date="2020-09" db="EMBL/GenBank/DDBJ databases">
        <authorList>
            <person name="Sun Q."/>
            <person name="Ohkuma M."/>
        </authorList>
    </citation>
    <scope>NUCLEOTIDE SEQUENCE</scope>
    <source>
        <strain evidence="2">JCM 4125</strain>
    </source>
</reference>
<name>A0A918HKF3_9ACTN</name>